<comment type="subcellular location">
    <subcellularLocation>
        <location evidence="1">Membrane</location>
        <topology evidence="1">Multi-pass membrane protein</topology>
    </subcellularLocation>
</comment>
<name>A0AAN6TKP6_9PEZI</name>
<comment type="caution">
    <text evidence="7">The sequence shown here is derived from an EMBL/GenBank/DDBJ whole genome shotgun (WGS) entry which is preliminary data.</text>
</comment>
<dbReference type="Pfam" id="PF08592">
    <property type="entry name" value="Anthrone_oxy"/>
    <property type="match status" value="1"/>
</dbReference>
<dbReference type="EMBL" id="MU853333">
    <property type="protein sequence ID" value="KAK4116190.1"/>
    <property type="molecule type" value="Genomic_DNA"/>
</dbReference>
<evidence type="ECO:0000256" key="4">
    <source>
        <dbReference type="ARBA" id="ARBA00023136"/>
    </source>
</evidence>
<dbReference type="PANTHER" id="PTHR35042:SF1">
    <property type="entry name" value="DUF1772-DOMAIN-CONTAINING PROTEIN"/>
    <property type="match status" value="1"/>
</dbReference>
<keyword evidence="3 6" id="KW-1133">Transmembrane helix</keyword>
<evidence type="ECO:0000256" key="6">
    <source>
        <dbReference type="SAM" id="Phobius"/>
    </source>
</evidence>
<reference evidence="7" key="2">
    <citation type="submission" date="2023-05" db="EMBL/GenBank/DDBJ databases">
        <authorList>
            <consortium name="Lawrence Berkeley National Laboratory"/>
            <person name="Steindorff A."/>
            <person name="Hensen N."/>
            <person name="Bonometti L."/>
            <person name="Westerberg I."/>
            <person name="Brannstrom I.O."/>
            <person name="Guillou S."/>
            <person name="Cros-Aarteil S."/>
            <person name="Calhoun S."/>
            <person name="Haridas S."/>
            <person name="Kuo A."/>
            <person name="Mondo S."/>
            <person name="Pangilinan J."/>
            <person name="Riley R."/>
            <person name="Labutti K."/>
            <person name="Andreopoulos B."/>
            <person name="Lipzen A."/>
            <person name="Chen C."/>
            <person name="Yanf M."/>
            <person name="Daum C."/>
            <person name="Ng V."/>
            <person name="Clum A."/>
            <person name="Ohm R."/>
            <person name="Martin F."/>
            <person name="Silar P."/>
            <person name="Natvig D."/>
            <person name="Lalanne C."/>
            <person name="Gautier V."/>
            <person name="Ament-Velasquez S.L."/>
            <person name="Kruys A."/>
            <person name="Hutchinson M.I."/>
            <person name="Powell A.J."/>
            <person name="Barry K."/>
            <person name="Miller A.N."/>
            <person name="Grigoriev I.V."/>
            <person name="Debuchy R."/>
            <person name="Gladieux P."/>
            <person name="Thoren M.H."/>
            <person name="Johannesson H."/>
        </authorList>
    </citation>
    <scope>NUCLEOTIDE SEQUENCE</scope>
    <source>
        <strain evidence="7">CBS 508.74</strain>
    </source>
</reference>
<evidence type="ECO:0000256" key="5">
    <source>
        <dbReference type="ARBA" id="ARBA00034313"/>
    </source>
</evidence>
<dbReference type="InterPro" id="IPR013901">
    <property type="entry name" value="Anthrone_oxy"/>
</dbReference>
<evidence type="ECO:0000256" key="3">
    <source>
        <dbReference type="ARBA" id="ARBA00022989"/>
    </source>
</evidence>
<reference evidence="7" key="1">
    <citation type="journal article" date="2023" name="Mol. Phylogenet. Evol.">
        <title>Genome-scale phylogeny and comparative genomics of the fungal order Sordariales.</title>
        <authorList>
            <person name="Hensen N."/>
            <person name="Bonometti L."/>
            <person name="Westerberg I."/>
            <person name="Brannstrom I.O."/>
            <person name="Guillou S."/>
            <person name="Cros-Aarteil S."/>
            <person name="Calhoun S."/>
            <person name="Haridas S."/>
            <person name="Kuo A."/>
            <person name="Mondo S."/>
            <person name="Pangilinan J."/>
            <person name="Riley R."/>
            <person name="LaButti K."/>
            <person name="Andreopoulos B."/>
            <person name="Lipzen A."/>
            <person name="Chen C."/>
            <person name="Yan M."/>
            <person name="Daum C."/>
            <person name="Ng V."/>
            <person name="Clum A."/>
            <person name="Steindorff A."/>
            <person name="Ohm R.A."/>
            <person name="Martin F."/>
            <person name="Silar P."/>
            <person name="Natvig D.O."/>
            <person name="Lalanne C."/>
            <person name="Gautier V."/>
            <person name="Ament-Velasquez S.L."/>
            <person name="Kruys A."/>
            <person name="Hutchinson M.I."/>
            <person name="Powell A.J."/>
            <person name="Barry K."/>
            <person name="Miller A.N."/>
            <person name="Grigoriev I.V."/>
            <person name="Debuchy R."/>
            <person name="Gladieux P."/>
            <person name="Hiltunen Thoren M."/>
            <person name="Johannesson H."/>
        </authorList>
    </citation>
    <scope>NUCLEOTIDE SEQUENCE</scope>
    <source>
        <strain evidence="7">CBS 508.74</strain>
    </source>
</reference>
<feature type="transmembrane region" description="Helical" evidence="6">
    <location>
        <begin position="58"/>
        <end position="78"/>
    </location>
</feature>
<dbReference type="GO" id="GO:0016020">
    <property type="term" value="C:membrane"/>
    <property type="evidence" value="ECO:0007669"/>
    <property type="project" value="UniProtKB-SubCell"/>
</dbReference>
<sequence>MASDHPTLVHRTLQTTIPLVSSITAGLSLSLSFFMVPRLLEAPVAVMLQQWQCTYRQGAVTMVPLCLVSGVSYLWLALQHTSSSSAAGAGMLSSWRGKSFLAAGLLTAGVVPYTAAFMMGTNRRLMERADREAAAKGKVTEFSDKILEQEKSAKALVDWWGVLNLVRGVMLTVGSACGLAAATATAA</sequence>
<keyword evidence="8" id="KW-1185">Reference proteome</keyword>
<gene>
    <name evidence="7" type="ORF">N656DRAFT_774391</name>
</gene>
<evidence type="ECO:0000256" key="1">
    <source>
        <dbReference type="ARBA" id="ARBA00004141"/>
    </source>
</evidence>
<feature type="transmembrane region" description="Helical" evidence="6">
    <location>
        <begin position="16"/>
        <end position="37"/>
    </location>
</feature>
<keyword evidence="2 6" id="KW-0812">Transmembrane</keyword>
<proteinExistence type="inferred from homology"/>
<feature type="transmembrane region" description="Helical" evidence="6">
    <location>
        <begin position="98"/>
        <end position="118"/>
    </location>
</feature>
<evidence type="ECO:0008006" key="9">
    <source>
        <dbReference type="Google" id="ProtNLM"/>
    </source>
</evidence>
<comment type="similarity">
    <text evidence="5">Belongs to the anthrone oxygenase family.</text>
</comment>
<dbReference type="Proteomes" id="UP001302812">
    <property type="component" value="Unassembled WGS sequence"/>
</dbReference>
<dbReference type="PANTHER" id="PTHR35042">
    <property type="entry name" value="ANTHRONE OXYGENASE ENCC"/>
    <property type="match status" value="1"/>
</dbReference>
<accession>A0AAN6TKP6</accession>
<evidence type="ECO:0000313" key="7">
    <source>
        <dbReference type="EMBL" id="KAK4116190.1"/>
    </source>
</evidence>
<dbReference type="GeneID" id="89938386"/>
<evidence type="ECO:0000313" key="8">
    <source>
        <dbReference type="Proteomes" id="UP001302812"/>
    </source>
</evidence>
<keyword evidence="4 6" id="KW-0472">Membrane</keyword>
<protein>
    <recommendedName>
        <fullName evidence="9">DUF1772-domain-containing protein</fullName>
    </recommendedName>
</protein>
<evidence type="ECO:0000256" key="2">
    <source>
        <dbReference type="ARBA" id="ARBA00022692"/>
    </source>
</evidence>
<dbReference type="RefSeq" id="XP_064673760.1">
    <property type="nucleotide sequence ID" value="XM_064814261.1"/>
</dbReference>
<dbReference type="AlphaFoldDB" id="A0AAN6TKP6"/>
<organism evidence="7 8">
    <name type="scientific">Canariomyces notabilis</name>
    <dbReference type="NCBI Taxonomy" id="2074819"/>
    <lineage>
        <taxon>Eukaryota</taxon>
        <taxon>Fungi</taxon>
        <taxon>Dikarya</taxon>
        <taxon>Ascomycota</taxon>
        <taxon>Pezizomycotina</taxon>
        <taxon>Sordariomycetes</taxon>
        <taxon>Sordariomycetidae</taxon>
        <taxon>Sordariales</taxon>
        <taxon>Chaetomiaceae</taxon>
        <taxon>Canariomyces</taxon>
    </lineage>
</organism>